<proteinExistence type="predicted"/>
<protein>
    <submittedName>
        <fullName evidence="2">Phage holin family protein</fullName>
    </submittedName>
</protein>
<gene>
    <name evidence="2" type="ORF">F4162_08230</name>
</gene>
<reference evidence="2" key="1">
    <citation type="submission" date="2019-09" db="EMBL/GenBank/DDBJ databases">
        <title>Characterisation of the sponge microbiome using genome-centric metagenomics.</title>
        <authorList>
            <person name="Engelberts J.P."/>
            <person name="Robbins S.J."/>
            <person name="De Goeij J.M."/>
            <person name="Aranda M."/>
            <person name="Bell S.C."/>
            <person name="Webster N.S."/>
        </authorList>
    </citation>
    <scope>NUCLEOTIDE SEQUENCE</scope>
    <source>
        <strain evidence="2">SB0676_bin_10</strain>
    </source>
</reference>
<feature type="transmembrane region" description="Helical" evidence="1">
    <location>
        <begin position="87"/>
        <end position="108"/>
    </location>
</feature>
<accession>A0A6B1F991</accession>
<dbReference type="EMBL" id="VYDO01000260">
    <property type="protein sequence ID" value="MYG38928.1"/>
    <property type="molecule type" value="Genomic_DNA"/>
</dbReference>
<dbReference type="Pfam" id="PF07332">
    <property type="entry name" value="Phage_holin_3_6"/>
    <property type="match status" value="1"/>
</dbReference>
<feature type="transmembrane region" description="Helical" evidence="1">
    <location>
        <begin position="54"/>
        <end position="81"/>
    </location>
</feature>
<dbReference type="InterPro" id="IPR009937">
    <property type="entry name" value="Phage_holin_3_6"/>
</dbReference>
<name>A0A6B1F991_9SYNE</name>
<evidence type="ECO:0000256" key="1">
    <source>
        <dbReference type="SAM" id="Phobius"/>
    </source>
</evidence>
<dbReference type="AlphaFoldDB" id="A0A6B1F991"/>
<evidence type="ECO:0000313" key="2">
    <source>
        <dbReference type="EMBL" id="MYG38928.1"/>
    </source>
</evidence>
<comment type="caution">
    <text evidence="2">The sequence shown here is derived from an EMBL/GenBank/DDBJ whole genome shotgun (WGS) entry which is preliminary data.</text>
</comment>
<keyword evidence="1" id="KW-0812">Transmembrane</keyword>
<keyword evidence="1" id="KW-1133">Transmembrane helix</keyword>
<organism evidence="2">
    <name type="scientific">Synechococcus sp. SB0676_bin_10</name>
    <dbReference type="NCBI Taxonomy" id="2604869"/>
    <lineage>
        <taxon>Bacteria</taxon>
        <taxon>Bacillati</taxon>
        <taxon>Cyanobacteriota</taxon>
        <taxon>Cyanophyceae</taxon>
        <taxon>Synechococcales</taxon>
        <taxon>Synechococcaceae</taxon>
        <taxon>Synechococcus</taxon>
    </lineage>
</organism>
<sequence>MAAPSPTSSTSSANQGRGSRHPFERMALLLASLLDVHLRMALQEVSRERRRLIGGVLLLGLGLGLLATSFLLASGAILVWLVRGLGWGLIPALLAMGVLDLVLAAILLRVGGVLLRGPYLVKTRAGLTKATRLIVGR</sequence>
<keyword evidence="1" id="KW-0472">Membrane</keyword>